<evidence type="ECO:0000256" key="4">
    <source>
        <dbReference type="ARBA" id="ARBA00023284"/>
    </source>
</evidence>
<name>A0A382N6D6_9ZZZZ</name>
<evidence type="ECO:0000259" key="5">
    <source>
        <dbReference type="PROSITE" id="PS51352"/>
    </source>
</evidence>
<dbReference type="EMBL" id="UINC01098255">
    <property type="protein sequence ID" value="SVC56636.1"/>
    <property type="molecule type" value="Genomic_DNA"/>
</dbReference>
<dbReference type="PANTHER" id="PTHR42852:SF6">
    <property type="entry name" value="THIOL:DISULFIDE INTERCHANGE PROTEIN DSBE"/>
    <property type="match status" value="1"/>
</dbReference>
<dbReference type="InterPro" id="IPR036249">
    <property type="entry name" value="Thioredoxin-like_sf"/>
</dbReference>
<accession>A0A382N6D6</accession>
<proteinExistence type="predicted"/>
<keyword evidence="4" id="KW-0676">Redox-active center</keyword>
<reference evidence="6" key="1">
    <citation type="submission" date="2018-05" db="EMBL/GenBank/DDBJ databases">
        <authorList>
            <person name="Lanie J.A."/>
            <person name="Ng W.-L."/>
            <person name="Kazmierczak K.M."/>
            <person name="Andrzejewski T.M."/>
            <person name="Davidsen T.M."/>
            <person name="Wayne K.J."/>
            <person name="Tettelin H."/>
            <person name="Glass J.I."/>
            <person name="Rusch D."/>
            <person name="Podicherti R."/>
            <person name="Tsui H.-C.T."/>
            <person name="Winkler M.E."/>
        </authorList>
    </citation>
    <scope>NUCLEOTIDE SEQUENCE</scope>
</reference>
<dbReference type="GO" id="GO:0016491">
    <property type="term" value="F:oxidoreductase activity"/>
    <property type="evidence" value="ECO:0007669"/>
    <property type="project" value="InterPro"/>
</dbReference>
<dbReference type="PROSITE" id="PS51352">
    <property type="entry name" value="THIOREDOXIN_2"/>
    <property type="match status" value="1"/>
</dbReference>
<dbReference type="InterPro" id="IPR013766">
    <property type="entry name" value="Thioredoxin_domain"/>
</dbReference>
<evidence type="ECO:0000256" key="2">
    <source>
        <dbReference type="ARBA" id="ARBA00022748"/>
    </source>
</evidence>
<dbReference type="AlphaFoldDB" id="A0A382N6D6"/>
<dbReference type="GO" id="GO:0030313">
    <property type="term" value="C:cell envelope"/>
    <property type="evidence" value="ECO:0007669"/>
    <property type="project" value="UniProtKB-SubCell"/>
</dbReference>
<dbReference type="CDD" id="cd02966">
    <property type="entry name" value="TlpA_like_family"/>
    <property type="match status" value="1"/>
</dbReference>
<protein>
    <recommendedName>
        <fullName evidence="5">Thioredoxin domain-containing protein</fullName>
    </recommendedName>
</protein>
<keyword evidence="3" id="KW-1015">Disulfide bond</keyword>
<dbReference type="PROSITE" id="PS00194">
    <property type="entry name" value="THIOREDOXIN_1"/>
    <property type="match status" value="1"/>
</dbReference>
<dbReference type="Pfam" id="PF00578">
    <property type="entry name" value="AhpC-TSA"/>
    <property type="match status" value="1"/>
</dbReference>
<dbReference type="GO" id="GO:0016209">
    <property type="term" value="F:antioxidant activity"/>
    <property type="evidence" value="ECO:0007669"/>
    <property type="project" value="InterPro"/>
</dbReference>
<gene>
    <name evidence="6" type="ORF">METZ01_LOCUS309490</name>
</gene>
<organism evidence="6">
    <name type="scientific">marine metagenome</name>
    <dbReference type="NCBI Taxonomy" id="408172"/>
    <lineage>
        <taxon>unclassified sequences</taxon>
        <taxon>metagenomes</taxon>
        <taxon>ecological metagenomes</taxon>
    </lineage>
</organism>
<dbReference type="PANTHER" id="PTHR42852">
    <property type="entry name" value="THIOL:DISULFIDE INTERCHANGE PROTEIN DSBE"/>
    <property type="match status" value="1"/>
</dbReference>
<sequence length="204" mass="22975">MRKIIIKRYTNPLRHITSVATVALFFFNGCDNGTAQQKAESAKKKTAHAVQKNAKQGNALIAPDFTLADLDGDWVTLNELKGKVVLLNFWGTWCGPCRREIPAFINLTEKYKKDGLEIVGITLTSGPPSNIRSFADKWGINYRLLTDIEGNETQTVTALYSQATGQRITGIPTTFIIDREGFIRQRYVGPRSEKIFYKDLEPYL</sequence>
<keyword evidence="2" id="KW-0201">Cytochrome c-type biogenesis</keyword>
<dbReference type="InterPro" id="IPR000866">
    <property type="entry name" value="AhpC/TSA"/>
</dbReference>
<feature type="domain" description="Thioredoxin" evidence="5">
    <location>
        <begin position="56"/>
        <end position="204"/>
    </location>
</feature>
<evidence type="ECO:0000256" key="3">
    <source>
        <dbReference type="ARBA" id="ARBA00023157"/>
    </source>
</evidence>
<evidence type="ECO:0000313" key="6">
    <source>
        <dbReference type="EMBL" id="SVC56636.1"/>
    </source>
</evidence>
<dbReference type="InterPro" id="IPR017937">
    <property type="entry name" value="Thioredoxin_CS"/>
</dbReference>
<dbReference type="GO" id="GO:0017004">
    <property type="term" value="P:cytochrome complex assembly"/>
    <property type="evidence" value="ECO:0007669"/>
    <property type="project" value="UniProtKB-KW"/>
</dbReference>
<dbReference type="Gene3D" id="3.40.30.10">
    <property type="entry name" value="Glutaredoxin"/>
    <property type="match status" value="1"/>
</dbReference>
<dbReference type="SUPFAM" id="SSF52833">
    <property type="entry name" value="Thioredoxin-like"/>
    <property type="match status" value="1"/>
</dbReference>
<dbReference type="InterPro" id="IPR050553">
    <property type="entry name" value="Thioredoxin_ResA/DsbE_sf"/>
</dbReference>
<comment type="subcellular location">
    <subcellularLocation>
        <location evidence="1">Cell envelope</location>
    </subcellularLocation>
</comment>
<evidence type="ECO:0000256" key="1">
    <source>
        <dbReference type="ARBA" id="ARBA00004196"/>
    </source>
</evidence>